<dbReference type="AlphaFoldDB" id="A0A3E0WHU6"/>
<dbReference type="Gene3D" id="2.60.40.10">
    <property type="entry name" value="Immunoglobulins"/>
    <property type="match status" value="1"/>
</dbReference>
<keyword evidence="1" id="KW-0732">Signal</keyword>
<evidence type="ECO:0000313" key="4">
    <source>
        <dbReference type="Proteomes" id="UP000256763"/>
    </source>
</evidence>
<sequence length="212" mass="23149">MPGTTHSVVSAAQRRSRYRALIFLCALLLALLGCSGSSDDDPAPTPGAVTDLSATMEGSGVRLQWSAPNPADNVAQYRVYRGEINGGLSRLAEVAAADARFVDAEPANGTVYRYRVVALNRDNQAGPAAEVEFFVAYNTTPVRQLSVSRDEWYGKLRWQPESGYRYQVFRGTSRPPKPCWSRPSSPNTAMPPQPVPSLCIIGWRRCGISATR</sequence>
<dbReference type="EMBL" id="NFZW01000051">
    <property type="protein sequence ID" value="RFA31536.1"/>
    <property type="molecule type" value="Genomic_DNA"/>
</dbReference>
<feature type="domain" description="Fibronectin type-III" evidence="2">
    <location>
        <begin position="43"/>
        <end position="142"/>
    </location>
</feature>
<gene>
    <name evidence="3" type="ORF">CAL65_22375</name>
</gene>
<dbReference type="CDD" id="cd00063">
    <property type="entry name" value="FN3"/>
    <property type="match status" value="1"/>
</dbReference>
<dbReference type="PROSITE" id="PS50853">
    <property type="entry name" value="FN3"/>
    <property type="match status" value="1"/>
</dbReference>
<name>A0A3E0WHU6_9GAMM</name>
<feature type="chain" id="PRO_5017626377" description="Fibronectin type-III domain-containing protein" evidence="1">
    <location>
        <begin position="40"/>
        <end position="212"/>
    </location>
</feature>
<dbReference type="InterPro" id="IPR036116">
    <property type="entry name" value="FN3_sf"/>
</dbReference>
<dbReference type="InterPro" id="IPR003961">
    <property type="entry name" value="FN3_dom"/>
</dbReference>
<reference evidence="4" key="1">
    <citation type="submission" date="2017-05" db="EMBL/GenBank/DDBJ databases">
        <authorList>
            <person name="Sharma S."/>
            <person name="Sidhu C."/>
            <person name="Pinnaka A.K."/>
        </authorList>
    </citation>
    <scope>NUCLEOTIDE SEQUENCE [LARGE SCALE GENOMIC DNA]</scope>
    <source>
        <strain evidence="4">AK93</strain>
    </source>
</reference>
<organism evidence="3 4">
    <name type="scientific">Alkalilimnicola ehrlichii</name>
    <dbReference type="NCBI Taxonomy" id="351052"/>
    <lineage>
        <taxon>Bacteria</taxon>
        <taxon>Pseudomonadati</taxon>
        <taxon>Pseudomonadota</taxon>
        <taxon>Gammaproteobacteria</taxon>
        <taxon>Chromatiales</taxon>
        <taxon>Ectothiorhodospiraceae</taxon>
        <taxon>Alkalilimnicola</taxon>
    </lineage>
</organism>
<feature type="signal peptide" evidence="1">
    <location>
        <begin position="1"/>
        <end position="39"/>
    </location>
</feature>
<dbReference type="SMART" id="SM00060">
    <property type="entry name" value="FN3"/>
    <property type="match status" value="1"/>
</dbReference>
<dbReference type="SUPFAM" id="SSF49265">
    <property type="entry name" value="Fibronectin type III"/>
    <property type="match status" value="1"/>
</dbReference>
<comment type="caution">
    <text evidence="3">The sequence shown here is derived from an EMBL/GenBank/DDBJ whole genome shotgun (WGS) entry which is preliminary data.</text>
</comment>
<keyword evidence="4" id="KW-1185">Reference proteome</keyword>
<dbReference type="InterPro" id="IPR013783">
    <property type="entry name" value="Ig-like_fold"/>
</dbReference>
<proteinExistence type="predicted"/>
<evidence type="ECO:0000256" key="1">
    <source>
        <dbReference type="SAM" id="SignalP"/>
    </source>
</evidence>
<dbReference type="Proteomes" id="UP000256763">
    <property type="component" value="Unassembled WGS sequence"/>
</dbReference>
<protein>
    <recommendedName>
        <fullName evidence="2">Fibronectin type-III domain-containing protein</fullName>
    </recommendedName>
</protein>
<evidence type="ECO:0000259" key="2">
    <source>
        <dbReference type="PROSITE" id="PS50853"/>
    </source>
</evidence>
<dbReference type="RefSeq" id="WP_116303836.1">
    <property type="nucleotide sequence ID" value="NZ_NFZV01000030.1"/>
</dbReference>
<evidence type="ECO:0000313" key="3">
    <source>
        <dbReference type="EMBL" id="RFA31536.1"/>
    </source>
</evidence>
<accession>A0A3E0WHU6</accession>